<organism evidence="2 3">
    <name type="scientific">Hymenobacter cyanobacteriorum</name>
    <dbReference type="NCBI Taxonomy" id="2926463"/>
    <lineage>
        <taxon>Bacteria</taxon>
        <taxon>Pseudomonadati</taxon>
        <taxon>Bacteroidota</taxon>
        <taxon>Cytophagia</taxon>
        <taxon>Cytophagales</taxon>
        <taxon>Hymenobacteraceae</taxon>
        <taxon>Hymenobacter</taxon>
    </lineage>
</organism>
<evidence type="ECO:0000256" key="1">
    <source>
        <dbReference type="SAM" id="MobiDB-lite"/>
    </source>
</evidence>
<feature type="region of interest" description="Disordered" evidence="1">
    <location>
        <begin position="32"/>
        <end position="100"/>
    </location>
</feature>
<name>A0A9X2AEL6_9BACT</name>
<evidence type="ECO:0000313" key="3">
    <source>
        <dbReference type="Proteomes" id="UP001139193"/>
    </source>
</evidence>
<dbReference type="Proteomes" id="UP001139193">
    <property type="component" value="Unassembled WGS sequence"/>
</dbReference>
<gene>
    <name evidence="2" type="ORF">MON38_05780</name>
</gene>
<evidence type="ECO:0008006" key="4">
    <source>
        <dbReference type="Google" id="ProtNLM"/>
    </source>
</evidence>
<feature type="compositionally biased region" description="Polar residues" evidence="1">
    <location>
        <begin position="89"/>
        <end position="99"/>
    </location>
</feature>
<dbReference type="AlphaFoldDB" id="A0A9X2AEL6"/>
<dbReference type="EMBL" id="JALBGC010000002">
    <property type="protein sequence ID" value="MCI1186922.1"/>
    <property type="molecule type" value="Genomic_DNA"/>
</dbReference>
<evidence type="ECO:0000313" key="2">
    <source>
        <dbReference type="EMBL" id="MCI1186922.1"/>
    </source>
</evidence>
<sequence length="212" mass="21547">MVEAALEQAHHSAGLAPVRSGSVTAVAATPRKGSLPGAAASRTPGYSARQGTGQMAGRLFRGNATGAPRWPAEAPATASGTFAAPGSHPGNSLSNSSRSLAVAGSGARPAALAGPPAGRLPEELLVALARPQLPLVQLFPLPSPCPDTFDVDFRLAEPADVRLDLVDARGRKVLGIIRRRLTGNSAHRISLLLAGLGLPPGAYTCQLHVLGA</sequence>
<reference evidence="2" key="1">
    <citation type="submission" date="2022-03" db="EMBL/GenBank/DDBJ databases">
        <title>Bacterial whole genome sequence for Hymenobacter sp. DH14.</title>
        <authorList>
            <person name="Le V."/>
        </authorList>
    </citation>
    <scope>NUCLEOTIDE SEQUENCE</scope>
    <source>
        <strain evidence="2">DH14</strain>
    </source>
</reference>
<proteinExistence type="predicted"/>
<keyword evidence="3" id="KW-1185">Reference proteome</keyword>
<comment type="caution">
    <text evidence="2">The sequence shown here is derived from an EMBL/GenBank/DDBJ whole genome shotgun (WGS) entry which is preliminary data.</text>
</comment>
<accession>A0A9X2AEL6</accession>
<protein>
    <recommendedName>
        <fullName evidence="4">Secretion system C-terminal sorting domain-containing protein</fullName>
    </recommendedName>
</protein>